<organism evidence="12 13">
    <name type="scientific">Haemaphysalis longicornis</name>
    <name type="common">Bush tick</name>
    <dbReference type="NCBI Taxonomy" id="44386"/>
    <lineage>
        <taxon>Eukaryota</taxon>
        <taxon>Metazoa</taxon>
        <taxon>Ecdysozoa</taxon>
        <taxon>Arthropoda</taxon>
        <taxon>Chelicerata</taxon>
        <taxon>Arachnida</taxon>
        <taxon>Acari</taxon>
        <taxon>Parasitiformes</taxon>
        <taxon>Ixodida</taxon>
        <taxon>Ixodoidea</taxon>
        <taxon>Ixodidae</taxon>
        <taxon>Haemaphysalinae</taxon>
        <taxon>Haemaphysalis</taxon>
    </lineage>
</organism>
<evidence type="ECO:0000256" key="6">
    <source>
        <dbReference type="ARBA" id="ARBA00022989"/>
    </source>
</evidence>
<comment type="caution">
    <text evidence="10">Lacks conserved residue(s) required for the propagation of feature annotation.</text>
</comment>
<dbReference type="GO" id="GO:0034626">
    <property type="term" value="P:fatty acid elongation, polyunsaturated fatty acid"/>
    <property type="evidence" value="ECO:0007669"/>
    <property type="project" value="TreeGrafter"/>
</dbReference>
<comment type="catalytic activity">
    <reaction evidence="10">
        <text>a very-long-chain acyl-CoA + malonyl-CoA + H(+) = a very-long-chain 3-oxoacyl-CoA + CO2 + CoA</text>
        <dbReference type="Rhea" id="RHEA:32727"/>
        <dbReference type="ChEBI" id="CHEBI:15378"/>
        <dbReference type="ChEBI" id="CHEBI:16526"/>
        <dbReference type="ChEBI" id="CHEBI:57287"/>
        <dbReference type="ChEBI" id="CHEBI:57384"/>
        <dbReference type="ChEBI" id="CHEBI:90725"/>
        <dbReference type="ChEBI" id="CHEBI:90736"/>
        <dbReference type="EC" id="2.3.1.199"/>
    </reaction>
</comment>
<dbReference type="PANTHER" id="PTHR11157:SF69">
    <property type="entry name" value="ELONGATION OF VERY LONG CHAIN FATTY ACIDS PROTEIN 7"/>
    <property type="match status" value="1"/>
</dbReference>
<dbReference type="EMBL" id="JABSTR010000011">
    <property type="protein sequence ID" value="KAH9381008.1"/>
    <property type="molecule type" value="Genomic_DNA"/>
</dbReference>
<comment type="subcellular location">
    <subcellularLocation>
        <location evidence="1">Membrane</location>
        <topology evidence="1">Multi-pass membrane protein</topology>
    </subcellularLocation>
</comment>
<dbReference type="Pfam" id="PF01151">
    <property type="entry name" value="ELO"/>
    <property type="match status" value="1"/>
</dbReference>
<dbReference type="EC" id="2.3.1.199" evidence="10"/>
<keyword evidence="13" id="KW-1185">Reference proteome</keyword>
<evidence type="ECO:0000256" key="10">
    <source>
        <dbReference type="RuleBase" id="RU361115"/>
    </source>
</evidence>
<feature type="transmembrane region" description="Helical" evidence="10">
    <location>
        <begin position="30"/>
        <end position="48"/>
    </location>
</feature>
<reference evidence="12 13" key="1">
    <citation type="journal article" date="2020" name="Cell">
        <title>Large-Scale Comparative Analyses of Tick Genomes Elucidate Their Genetic Diversity and Vector Capacities.</title>
        <authorList>
            <consortium name="Tick Genome and Microbiome Consortium (TIGMIC)"/>
            <person name="Jia N."/>
            <person name="Wang J."/>
            <person name="Shi W."/>
            <person name="Du L."/>
            <person name="Sun Y."/>
            <person name="Zhan W."/>
            <person name="Jiang J.F."/>
            <person name="Wang Q."/>
            <person name="Zhang B."/>
            <person name="Ji P."/>
            <person name="Bell-Sakyi L."/>
            <person name="Cui X.M."/>
            <person name="Yuan T.T."/>
            <person name="Jiang B.G."/>
            <person name="Yang W.F."/>
            <person name="Lam T.T."/>
            <person name="Chang Q.C."/>
            <person name="Ding S.J."/>
            <person name="Wang X.J."/>
            <person name="Zhu J.G."/>
            <person name="Ruan X.D."/>
            <person name="Zhao L."/>
            <person name="Wei J.T."/>
            <person name="Ye R.Z."/>
            <person name="Que T.C."/>
            <person name="Du C.H."/>
            <person name="Zhou Y.H."/>
            <person name="Cheng J.X."/>
            <person name="Dai P.F."/>
            <person name="Guo W.B."/>
            <person name="Han X.H."/>
            <person name="Huang E.J."/>
            <person name="Li L.F."/>
            <person name="Wei W."/>
            <person name="Gao Y.C."/>
            <person name="Liu J.Z."/>
            <person name="Shao H.Z."/>
            <person name="Wang X."/>
            <person name="Wang C.C."/>
            <person name="Yang T.C."/>
            <person name="Huo Q.B."/>
            <person name="Li W."/>
            <person name="Chen H.Y."/>
            <person name="Chen S.E."/>
            <person name="Zhou L.G."/>
            <person name="Ni X.B."/>
            <person name="Tian J.H."/>
            <person name="Sheng Y."/>
            <person name="Liu T."/>
            <person name="Pan Y.S."/>
            <person name="Xia L.Y."/>
            <person name="Li J."/>
            <person name="Zhao F."/>
            <person name="Cao W.C."/>
        </authorList>
    </citation>
    <scope>NUCLEOTIDE SEQUENCE [LARGE SCALE GENOMIC DNA]</scope>
    <source>
        <strain evidence="12">HaeL-2018</strain>
    </source>
</reference>
<name>A0A9J6H1U9_HAELO</name>
<evidence type="ECO:0000256" key="1">
    <source>
        <dbReference type="ARBA" id="ARBA00004141"/>
    </source>
</evidence>
<evidence type="ECO:0000256" key="4">
    <source>
        <dbReference type="ARBA" id="ARBA00022692"/>
    </source>
</evidence>
<evidence type="ECO:0000256" key="7">
    <source>
        <dbReference type="ARBA" id="ARBA00023098"/>
    </source>
</evidence>
<keyword evidence="8 10" id="KW-0472">Membrane</keyword>
<evidence type="ECO:0000256" key="8">
    <source>
        <dbReference type="ARBA" id="ARBA00023136"/>
    </source>
</evidence>
<evidence type="ECO:0000313" key="12">
    <source>
        <dbReference type="EMBL" id="KAH9381008.1"/>
    </source>
</evidence>
<comment type="similarity">
    <text evidence="10">Belongs to the ELO family.</text>
</comment>
<dbReference type="OMA" id="NDERAAP"/>
<accession>A0A9J6H1U9</accession>
<evidence type="ECO:0000256" key="11">
    <source>
        <dbReference type="SAM" id="MobiDB-lite"/>
    </source>
</evidence>
<dbReference type="OrthoDB" id="434092at2759"/>
<dbReference type="GO" id="GO:0005789">
    <property type="term" value="C:endoplasmic reticulum membrane"/>
    <property type="evidence" value="ECO:0007669"/>
    <property type="project" value="TreeGrafter"/>
</dbReference>
<keyword evidence="3 10" id="KW-0808">Transferase</keyword>
<sequence>MCLCTSSCTRTTSFSTFGPAVRKYLWWKRYLTTLQIVQFVVIMGHMSIPLFVDCGFPKHLIMLGNVQTFIILCMFINFYVQTYKRKPSQHRLKDTNDERAAPVANGKSE</sequence>
<dbReference type="GO" id="GO:0034625">
    <property type="term" value="P:fatty acid elongation, monounsaturated fatty acid"/>
    <property type="evidence" value="ECO:0007669"/>
    <property type="project" value="TreeGrafter"/>
</dbReference>
<feature type="transmembrane region" description="Helical" evidence="10">
    <location>
        <begin position="60"/>
        <end position="80"/>
    </location>
</feature>
<keyword evidence="7 10" id="KW-0443">Lipid metabolism</keyword>
<dbReference type="AlphaFoldDB" id="A0A9J6H1U9"/>
<dbReference type="GO" id="GO:0019367">
    <property type="term" value="P:fatty acid elongation, saturated fatty acid"/>
    <property type="evidence" value="ECO:0007669"/>
    <property type="project" value="TreeGrafter"/>
</dbReference>
<protein>
    <recommendedName>
        <fullName evidence="10">Elongation of very long chain fatty acids protein</fullName>
        <ecNumber evidence="10">2.3.1.199</ecNumber>
    </recommendedName>
    <alternativeName>
        <fullName evidence="10">Very-long-chain 3-oxoacyl-CoA synthase</fullName>
    </alternativeName>
</protein>
<dbReference type="GO" id="GO:0030148">
    <property type="term" value="P:sphingolipid biosynthetic process"/>
    <property type="evidence" value="ECO:0007669"/>
    <property type="project" value="TreeGrafter"/>
</dbReference>
<dbReference type="GO" id="GO:0042761">
    <property type="term" value="P:very long-chain fatty acid biosynthetic process"/>
    <property type="evidence" value="ECO:0007669"/>
    <property type="project" value="TreeGrafter"/>
</dbReference>
<feature type="region of interest" description="Disordered" evidence="11">
    <location>
        <begin position="88"/>
        <end position="109"/>
    </location>
</feature>
<feature type="compositionally biased region" description="Basic and acidic residues" evidence="11">
    <location>
        <begin position="91"/>
        <end position="100"/>
    </location>
</feature>
<gene>
    <name evidence="12" type="ORF">HPB48_008222</name>
</gene>
<keyword evidence="5 10" id="KW-0276">Fatty acid metabolism</keyword>
<evidence type="ECO:0000313" key="13">
    <source>
        <dbReference type="Proteomes" id="UP000821853"/>
    </source>
</evidence>
<dbReference type="VEuPathDB" id="VectorBase:HLOH_045974"/>
<keyword evidence="4 10" id="KW-0812">Transmembrane</keyword>
<dbReference type="Proteomes" id="UP000821853">
    <property type="component" value="Chromosome 9"/>
</dbReference>
<evidence type="ECO:0000256" key="5">
    <source>
        <dbReference type="ARBA" id="ARBA00022832"/>
    </source>
</evidence>
<comment type="caution">
    <text evidence="12">The sequence shown here is derived from an EMBL/GenBank/DDBJ whole genome shotgun (WGS) entry which is preliminary data.</text>
</comment>
<keyword evidence="6 10" id="KW-1133">Transmembrane helix</keyword>
<dbReference type="GO" id="GO:0009922">
    <property type="term" value="F:fatty acid elongase activity"/>
    <property type="evidence" value="ECO:0007669"/>
    <property type="project" value="UniProtKB-EC"/>
</dbReference>
<keyword evidence="9 10" id="KW-0275">Fatty acid biosynthesis</keyword>
<dbReference type="InterPro" id="IPR002076">
    <property type="entry name" value="ELO_fam"/>
</dbReference>
<keyword evidence="2 10" id="KW-0444">Lipid biosynthesis</keyword>
<evidence type="ECO:0000256" key="3">
    <source>
        <dbReference type="ARBA" id="ARBA00022679"/>
    </source>
</evidence>
<evidence type="ECO:0000256" key="9">
    <source>
        <dbReference type="ARBA" id="ARBA00023160"/>
    </source>
</evidence>
<evidence type="ECO:0000256" key="2">
    <source>
        <dbReference type="ARBA" id="ARBA00022516"/>
    </source>
</evidence>
<proteinExistence type="inferred from homology"/>
<dbReference type="PANTHER" id="PTHR11157">
    <property type="entry name" value="FATTY ACID ACYL TRANSFERASE-RELATED"/>
    <property type="match status" value="1"/>
</dbReference>